<feature type="transmembrane region" description="Helical" evidence="6">
    <location>
        <begin position="474"/>
        <end position="491"/>
    </location>
</feature>
<dbReference type="STRING" id="1798515.A3B35_01010"/>
<dbReference type="Proteomes" id="UP000177215">
    <property type="component" value="Unassembled WGS sequence"/>
</dbReference>
<feature type="transmembrane region" description="Helical" evidence="6">
    <location>
        <begin position="116"/>
        <end position="142"/>
    </location>
</feature>
<feature type="transmembrane region" description="Helical" evidence="6">
    <location>
        <begin position="53"/>
        <end position="71"/>
    </location>
</feature>
<dbReference type="Pfam" id="PF03772">
    <property type="entry name" value="Competence"/>
    <property type="match status" value="1"/>
</dbReference>
<evidence type="ECO:0000256" key="1">
    <source>
        <dbReference type="ARBA" id="ARBA00004651"/>
    </source>
</evidence>
<feature type="transmembrane region" description="Helical" evidence="6">
    <location>
        <begin position="280"/>
        <end position="299"/>
    </location>
</feature>
<dbReference type="GO" id="GO:0005886">
    <property type="term" value="C:plasma membrane"/>
    <property type="evidence" value="ECO:0007669"/>
    <property type="project" value="UniProtKB-SubCell"/>
</dbReference>
<keyword evidence="4 6" id="KW-1133">Transmembrane helix</keyword>
<feature type="transmembrane region" description="Helical" evidence="6">
    <location>
        <begin position="409"/>
        <end position="434"/>
    </location>
</feature>
<protein>
    <recommendedName>
        <fullName evidence="11">ComEC/Rec2-related protein domain-containing protein</fullName>
    </recommendedName>
</protein>
<feature type="transmembrane region" description="Helical" evidence="6">
    <location>
        <begin position="247"/>
        <end position="268"/>
    </location>
</feature>
<sequence>MGPKILWVIVLGFLAGVFLRSLFPLGSSFALFAALLGVAVLFLGVVEKRRLPTVVIITLALLAFAGGVARMNSAVVVSDPVLTNYLGSKVTIEGVVLSEPDAREASTRISVRAGTFIYGSATSTVDAGVLVIASSHTGILYGDRVRAKGTLRLPEAFETGAGRDFNYPAFLAKDGIVYELAFAEVETVGEGPRNPLKAVSIFLKEKYLEGIALSLPEPHAGLAGGITAGDKRGLGEELSDTFRTVGLTHIIVLSGYNIMIVVFGLGWLFSRLRFPRWVEFVLGVSIAAFFALMTGLASASVRAAAMASIAMVGKVTSRVYLASRALALVAALMVLLNPYILVFDIGFQLSVIATWGLIAFSPLVHSKLPFVTERFALREIASATIATQLAVLPLLLYQSGAFPLYALPVNLLVLIVVPWAMLLSAIAAISGLVLGPLAPIVAFPAYILLAYAVGVAQLFAALPLASLAIPAFSAWWLVLVYGTIFGGVMVIKKNHDGVEGPAV</sequence>
<dbReference type="PANTHER" id="PTHR30619">
    <property type="entry name" value="DNA INTERNALIZATION/COMPETENCE PROTEIN COMEC/REC2"/>
    <property type="match status" value="1"/>
</dbReference>
<dbReference type="AlphaFoldDB" id="A0A1F6EVF8"/>
<dbReference type="PANTHER" id="PTHR30619:SF1">
    <property type="entry name" value="RECOMBINATION PROTEIN 2"/>
    <property type="match status" value="1"/>
</dbReference>
<reference evidence="9 10" key="1">
    <citation type="journal article" date="2016" name="Nat. Commun.">
        <title>Thousands of microbial genomes shed light on interconnected biogeochemical processes in an aquifer system.</title>
        <authorList>
            <person name="Anantharaman K."/>
            <person name="Brown C.T."/>
            <person name="Hug L.A."/>
            <person name="Sharon I."/>
            <person name="Castelle C.J."/>
            <person name="Probst A.J."/>
            <person name="Thomas B.C."/>
            <person name="Singh A."/>
            <person name="Wilkins M.J."/>
            <person name="Karaoz U."/>
            <person name="Brodie E.L."/>
            <person name="Williams K.H."/>
            <person name="Hubbard S.S."/>
            <person name="Banfield J.F."/>
        </authorList>
    </citation>
    <scope>NUCLEOTIDE SEQUENCE [LARGE SCALE GENOMIC DNA]</scope>
</reference>
<dbReference type="InterPro" id="IPR025405">
    <property type="entry name" value="DUF4131"/>
</dbReference>
<evidence type="ECO:0000256" key="2">
    <source>
        <dbReference type="ARBA" id="ARBA00022475"/>
    </source>
</evidence>
<evidence type="ECO:0000259" key="8">
    <source>
        <dbReference type="Pfam" id="PF13567"/>
    </source>
</evidence>
<accession>A0A1F6EVF8</accession>
<dbReference type="EMBL" id="MFMC01000013">
    <property type="protein sequence ID" value="OGG77604.1"/>
    <property type="molecule type" value="Genomic_DNA"/>
</dbReference>
<dbReference type="NCBIfam" id="TIGR00360">
    <property type="entry name" value="ComEC_N-term"/>
    <property type="match status" value="1"/>
</dbReference>
<feature type="domain" description="DUF4131" evidence="8">
    <location>
        <begin position="27"/>
        <end position="186"/>
    </location>
</feature>
<dbReference type="Pfam" id="PF13567">
    <property type="entry name" value="DUF4131"/>
    <property type="match status" value="1"/>
</dbReference>
<feature type="transmembrane region" description="Helical" evidence="6">
    <location>
        <begin position="345"/>
        <end position="364"/>
    </location>
</feature>
<evidence type="ECO:0000256" key="4">
    <source>
        <dbReference type="ARBA" id="ARBA00022989"/>
    </source>
</evidence>
<feature type="domain" description="ComEC/Rec2-related protein" evidence="7">
    <location>
        <begin position="227"/>
        <end position="492"/>
    </location>
</feature>
<gene>
    <name evidence="9" type="ORF">A3B35_01010</name>
</gene>
<dbReference type="InterPro" id="IPR004477">
    <property type="entry name" value="ComEC_N"/>
</dbReference>
<keyword evidence="2" id="KW-1003">Cell membrane</keyword>
<comment type="caution">
    <text evidence="9">The sequence shown here is derived from an EMBL/GenBank/DDBJ whole genome shotgun (WGS) entry which is preliminary data.</text>
</comment>
<evidence type="ECO:0000313" key="9">
    <source>
        <dbReference type="EMBL" id="OGG77604.1"/>
    </source>
</evidence>
<keyword evidence="5 6" id="KW-0472">Membrane</keyword>
<dbReference type="InterPro" id="IPR052159">
    <property type="entry name" value="Competence_DNA_uptake"/>
</dbReference>
<evidence type="ECO:0000256" key="3">
    <source>
        <dbReference type="ARBA" id="ARBA00022692"/>
    </source>
</evidence>
<evidence type="ECO:0000313" key="10">
    <source>
        <dbReference type="Proteomes" id="UP000177215"/>
    </source>
</evidence>
<evidence type="ECO:0000259" key="7">
    <source>
        <dbReference type="Pfam" id="PF03772"/>
    </source>
</evidence>
<name>A0A1F6EVF8_9BACT</name>
<feature type="transmembrane region" description="Helical" evidence="6">
    <location>
        <begin position="5"/>
        <end position="23"/>
    </location>
</feature>
<evidence type="ECO:0000256" key="5">
    <source>
        <dbReference type="ARBA" id="ARBA00023136"/>
    </source>
</evidence>
<evidence type="ECO:0000256" key="6">
    <source>
        <dbReference type="SAM" id="Phobius"/>
    </source>
</evidence>
<feature type="transmembrane region" description="Helical" evidence="6">
    <location>
        <begin position="376"/>
        <end position="397"/>
    </location>
</feature>
<feature type="transmembrane region" description="Helical" evidence="6">
    <location>
        <begin position="446"/>
        <end position="468"/>
    </location>
</feature>
<proteinExistence type="predicted"/>
<organism evidence="9 10">
    <name type="scientific">Candidatus Kaiserbacteria bacterium RIFCSPLOWO2_01_FULL_54_24</name>
    <dbReference type="NCBI Taxonomy" id="1798515"/>
    <lineage>
        <taxon>Bacteria</taxon>
        <taxon>Candidatus Kaiseribacteriota</taxon>
    </lineage>
</organism>
<feature type="transmembrane region" description="Helical" evidence="6">
    <location>
        <begin position="29"/>
        <end position="46"/>
    </location>
</feature>
<keyword evidence="3 6" id="KW-0812">Transmembrane</keyword>
<comment type="subcellular location">
    <subcellularLocation>
        <location evidence="1">Cell membrane</location>
        <topology evidence="1">Multi-pass membrane protein</topology>
    </subcellularLocation>
</comment>
<feature type="transmembrane region" description="Helical" evidence="6">
    <location>
        <begin position="319"/>
        <end position="339"/>
    </location>
</feature>
<evidence type="ECO:0008006" key="11">
    <source>
        <dbReference type="Google" id="ProtNLM"/>
    </source>
</evidence>